<organism evidence="1 2">
    <name type="scientific">Athelia psychrophila</name>
    <dbReference type="NCBI Taxonomy" id="1759441"/>
    <lineage>
        <taxon>Eukaryota</taxon>
        <taxon>Fungi</taxon>
        <taxon>Dikarya</taxon>
        <taxon>Basidiomycota</taxon>
        <taxon>Agaricomycotina</taxon>
        <taxon>Agaricomycetes</taxon>
        <taxon>Agaricomycetidae</taxon>
        <taxon>Atheliales</taxon>
        <taxon>Atheliaceae</taxon>
        <taxon>Athelia</taxon>
    </lineage>
</organism>
<sequence length="190" mass="20393">MTGARISSEIVLLPVLSHRTARCGKVGELSESQNGLWASSFSLSLNSCKVSCSGQTRFYDFSSCLELHLLSGHLDLGMGGHWDGTGTGTGTPGILARVALAHVSYSDSSVTGTTTYWHGHGHSVLALAQTFCSGTGRHILTQARTYWHGHGHGHDWMQTGWATGYRHGQGLLSHKYNVFLQLEAAGAQLI</sequence>
<protein>
    <submittedName>
        <fullName evidence="1">Uncharacterized protein</fullName>
    </submittedName>
</protein>
<dbReference type="AlphaFoldDB" id="A0A166KUP5"/>
<evidence type="ECO:0000313" key="1">
    <source>
        <dbReference type="EMBL" id="KZP22271.1"/>
    </source>
</evidence>
<proteinExistence type="predicted"/>
<reference evidence="1 2" key="1">
    <citation type="journal article" date="2016" name="Mol. Biol. Evol.">
        <title>Comparative Genomics of Early-Diverging Mushroom-Forming Fungi Provides Insights into the Origins of Lignocellulose Decay Capabilities.</title>
        <authorList>
            <person name="Nagy L.G."/>
            <person name="Riley R."/>
            <person name="Tritt A."/>
            <person name="Adam C."/>
            <person name="Daum C."/>
            <person name="Floudas D."/>
            <person name="Sun H."/>
            <person name="Yadav J.S."/>
            <person name="Pangilinan J."/>
            <person name="Larsson K.H."/>
            <person name="Matsuura K."/>
            <person name="Barry K."/>
            <person name="Labutti K."/>
            <person name="Kuo R."/>
            <person name="Ohm R.A."/>
            <person name="Bhattacharya S.S."/>
            <person name="Shirouzu T."/>
            <person name="Yoshinaga Y."/>
            <person name="Martin F.M."/>
            <person name="Grigoriev I.V."/>
            <person name="Hibbett D.S."/>
        </authorList>
    </citation>
    <scope>NUCLEOTIDE SEQUENCE [LARGE SCALE GENOMIC DNA]</scope>
    <source>
        <strain evidence="1 2">CBS 109695</strain>
    </source>
</reference>
<dbReference type="Proteomes" id="UP000076532">
    <property type="component" value="Unassembled WGS sequence"/>
</dbReference>
<accession>A0A166KUP5</accession>
<evidence type="ECO:0000313" key="2">
    <source>
        <dbReference type="Proteomes" id="UP000076532"/>
    </source>
</evidence>
<gene>
    <name evidence="1" type="ORF">FIBSPDRAFT_1018406</name>
</gene>
<name>A0A166KUP5_9AGAM</name>
<dbReference type="EMBL" id="KV417541">
    <property type="protein sequence ID" value="KZP22271.1"/>
    <property type="molecule type" value="Genomic_DNA"/>
</dbReference>
<keyword evidence="2" id="KW-1185">Reference proteome</keyword>